<dbReference type="AlphaFoldDB" id="A0A1V3STU9"/>
<sequence length="83" mass="9226">MVPEPFSDRNLSSKPRGLLIFAKPELSIEGWCFRGPEAKMSFESHAQKGTFFPIQGFDGVIRPVQRFQSNLNPGQGSPMVEAT</sequence>
<proteinExistence type="predicted"/>
<evidence type="ECO:0000313" key="2">
    <source>
        <dbReference type="Proteomes" id="UP000188586"/>
    </source>
</evidence>
<dbReference type="Proteomes" id="UP000188586">
    <property type="component" value="Unassembled WGS sequence"/>
</dbReference>
<protein>
    <submittedName>
        <fullName evidence="1">Uncharacterized protein</fullName>
    </submittedName>
</protein>
<evidence type="ECO:0000313" key="1">
    <source>
        <dbReference type="EMBL" id="OOH71534.1"/>
    </source>
</evidence>
<name>A0A1V3STU9_9BACT</name>
<dbReference type="EMBL" id="MPOJ01000017">
    <property type="protein sequence ID" value="OOH71534.1"/>
    <property type="molecule type" value="Genomic_DNA"/>
</dbReference>
<organism evidence="1 2">
    <name type="scientific">Leptospirillum ferriphilum</name>
    <dbReference type="NCBI Taxonomy" id="178606"/>
    <lineage>
        <taxon>Bacteria</taxon>
        <taxon>Pseudomonadati</taxon>
        <taxon>Nitrospirota</taxon>
        <taxon>Nitrospiria</taxon>
        <taxon>Nitrospirales</taxon>
        <taxon>Nitrospiraceae</taxon>
        <taxon>Leptospirillum</taxon>
    </lineage>
</organism>
<comment type="caution">
    <text evidence="1">The sequence shown here is derived from an EMBL/GenBank/DDBJ whole genome shotgun (WGS) entry which is preliminary data.</text>
</comment>
<reference evidence="1 2" key="1">
    <citation type="submission" date="2016-11" db="EMBL/GenBank/DDBJ databases">
        <title>Comparative genomics of co-occurring bacteria in distinct bioleaching systems unravels niche-specific adaptation.</title>
        <authorList>
            <person name="Zhang X."/>
            <person name="Liu X."/>
            <person name="Yin H."/>
        </authorList>
    </citation>
    <scope>NUCLEOTIDE SEQUENCE [LARGE SCALE GENOMIC DNA]</scope>
    <source>
        <strain evidence="1 2">DX</strain>
    </source>
</reference>
<gene>
    <name evidence="1" type="ORF">BOX24_08430</name>
</gene>
<accession>A0A1V3STU9</accession>